<dbReference type="Proteomes" id="UP000007110">
    <property type="component" value="Unassembled WGS sequence"/>
</dbReference>
<dbReference type="KEGG" id="spu:105445794"/>
<dbReference type="OrthoDB" id="1047367at2759"/>
<proteinExistence type="predicted"/>
<organism evidence="2 3">
    <name type="scientific">Strongylocentrotus purpuratus</name>
    <name type="common">Purple sea urchin</name>
    <dbReference type="NCBI Taxonomy" id="7668"/>
    <lineage>
        <taxon>Eukaryota</taxon>
        <taxon>Metazoa</taxon>
        <taxon>Echinodermata</taxon>
        <taxon>Eleutherozoa</taxon>
        <taxon>Echinozoa</taxon>
        <taxon>Echinoidea</taxon>
        <taxon>Euechinoidea</taxon>
        <taxon>Echinacea</taxon>
        <taxon>Camarodonta</taxon>
        <taxon>Echinidea</taxon>
        <taxon>Strongylocentrotidae</taxon>
        <taxon>Strongylocentrotus</taxon>
    </lineage>
</organism>
<accession>A0A7M7T0H0</accession>
<dbReference type="OMA" id="GKAINCH"/>
<dbReference type="Gene3D" id="2.40.70.10">
    <property type="entry name" value="Acid Proteases"/>
    <property type="match status" value="1"/>
</dbReference>
<reference evidence="3" key="1">
    <citation type="submission" date="2015-02" db="EMBL/GenBank/DDBJ databases">
        <title>Genome sequencing for Strongylocentrotus purpuratus.</title>
        <authorList>
            <person name="Murali S."/>
            <person name="Liu Y."/>
            <person name="Vee V."/>
            <person name="English A."/>
            <person name="Wang M."/>
            <person name="Skinner E."/>
            <person name="Han Y."/>
            <person name="Muzny D.M."/>
            <person name="Worley K.C."/>
            <person name="Gibbs R.A."/>
        </authorList>
    </citation>
    <scope>NUCLEOTIDE SEQUENCE</scope>
</reference>
<sequence>MEALTVPPLPPMPPMGRKRITTRGGVPQLTTKSSTDLLPIEMRLGTSKDAQPAAIVKQRQVLRLEVPGEPTRRKSSTDIEHQRRAAELHFESTSLVEGGIYIRCTLNDMETFAQLSTSVLKSGVPTEKAKLHGVSRSLQTNSNGRQTAALRLGPMLLQTPFEITENTDAKALPIIGIDVLRRCRCVIDLDRSILRVGGALGGSIPLLSEDDVFHDSRLVRSMSSLI</sequence>
<evidence type="ECO:0000313" key="2">
    <source>
        <dbReference type="EnsemblMetazoa" id="XP_030844864"/>
    </source>
</evidence>
<dbReference type="AlphaFoldDB" id="A0A7M7T0H0"/>
<protein>
    <submittedName>
        <fullName evidence="2">Uncharacterized protein</fullName>
    </submittedName>
</protein>
<dbReference type="GeneID" id="105445794"/>
<reference evidence="2" key="2">
    <citation type="submission" date="2021-01" db="UniProtKB">
        <authorList>
            <consortium name="EnsemblMetazoa"/>
        </authorList>
    </citation>
    <scope>IDENTIFICATION</scope>
</reference>
<name>A0A7M7T0H0_STRPU</name>
<evidence type="ECO:0000256" key="1">
    <source>
        <dbReference type="SAM" id="MobiDB-lite"/>
    </source>
</evidence>
<dbReference type="RefSeq" id="XP_030844864.1">
    <property type="nucleotide sequence ID" value="XM_030989004.1"/>
</dbReference>
<dbReference type="InParanoid" id="A0A7M7T0H0"/>
<dbReference type="InterPro" id="IPR021109">
    <property type="entry name" value="Peptidase_aspartic_dom_sf"/>
</dbReference>
<keyword evidence="3" id="KW-1185">Reference proteome</keyword>
<feature type="region of interest" description="Disordered" evidence="1">
    <location>
        <begin position="1"/>
        <end position="30"/>
    </location>
</feature>
<evidence type="ECO:0000313" key="3">
    <source>
        <dbReference type="Proteomes" id="UP000007110"/>
    </source>
</evidence>
<dbReference type="EnsemblMetazoa" id="XM_030989004">
    <property type="protein sequence ID" value="XP_030844864"/>
    <property type="gene ID" value="LOC105445794"/>
</dbReference>